<dbReference type="SUPFAM" id="SSF48452">
    <property type="entry name" value="TPR-like"/>
    <property type="match status" value="6"/>
</dbReference>
<feature type="repeat" description="TPR" evidence="1">
    <location>
        <begin position="1130"/>
        <end position="1163"/>
    </location>
</feature>
<proteinExistence type="predicted"/>
<accession>A0A2K9NID8</accession>
<dbReference type="PANTHER" id="PTHR44809">
    <property type="match status" value="1"/>
</dbReference>
<feature type="repeat" description="TPR" evidence="1">
    <location>
        <begin position="1874"/>
        <end position="1907"/>
    </location>
</feature>
<evidence type="ECO:0000256" key="1">
    <source>
        <dbReference type="PROSITE-ProRule" id="PRU00339"/>
    </source>
</evidence>
<dbReference type="EMBL" id="CP025612">
    <property type="protein sequence ID" value="AUN32065.1"/>
    <property type="molecule type" value="Genomic_DNA"/>
</dbReference>
<feature type="repeat" description="TPR" evidence="1">
    <location>
        <begin position="148"/>
        <end position="181"/>
    </location>
</feature>
<feature type="repeat" description="TPR" evidence="1">
    <location>
        <begin position="1806"/>
        <end position="1839"/>
    </location>
</feature>
<dbReference type="RefSeq" id="WP_102113616.1">
    <property type="nucleotide sequence ID" value="NZ_CP025612.1"/>
</dbReference>
<protein>
    <recommendedName>
        <fullName evidence="4">Tetratricopeptide repeat protein</fullName>
    </recommendedName>
</protein>
<gene>
    <name evidence="2" type="ORF">C0V82_16730</name>
</gene>
<dbReference type="Proteomes" id="UP000234752">
    <property type="component" value="Chromosome eg_2"/>
</dbReference>
<dbReference type="InterPro" id="IPR052943">
    <property type="entry name" value="TMTC_O-mannosyl-trnsfr"/>
</dbReference>
<sequence length="2247" mass="241978">MDRKPPPPTDSPDRLLDGAIARHQQGDLAGAIALYRQILTRWPGNVDAGHLLGLALWQSGEAEEGLQRVKAAAEAAPRSPTVQNNLGGMLMAVRQFRAAERAFRAALAVKPDLVDAQSNLAAVLLDLNQPAEAEKAARQALALAPTRADAWSNRGVALLELGRFQEAEQCQRKALSLNPDLAVAHANLGTLLRRQGMTDAAVPCFQRALELDRDQPVARFNLALDHLVHGRLEQGWTDYEERFRARLRQPRRELDIPFWRGDMLAGKHLLIWPEQGLGDEILFSSIFPDLKGLDGPVTVECDARLVPLFARSFPHLSVAATGATSLADLQIAAGSLPRMARPVLSRFPGRPWLLADGAATNRWRRVLDDQGPALNVGFCWRSGLKSGERVGLYPSLTDFAPLFALPGIRWVPLQYDLDEPTTVAEMKAALPDGINLFRPDIDLRDDLDGVAALTAALDLVISAGTAVSELSGALGVPVWRIGGGDEWTRLGTDVRPWYPNMRCYSRPADQEFASLLSGMARDLTTILISAAAGGGEGAEDADDLHRQGHALMEQGKAGEAVPLLERAARLRPGDALLLARLGAALRAQGKANAACDRYRQSLTLRPGHAVTIVNIARCLLDLGELDAAEAELAPLLTGPGISPHVHDTLGLIWQARAQYDAAAAAHRDAVTVDPALVSGWINLGGALRAGYRFAEAAAAFRTALDLSPDQVEAWTGLAYALFRCGDPDGAEAALDKALALVPGYPPAITDLSRMREMQGREEEALVLLDRLLAQHPRDALARWNRSHLRLSRGDLADGWADYRVRFAAGQASPVRQMAMPEWQGQDITGKRLLVWREQGLGDEILWAGLIADLQAAGIQVIVESDPRLTGLLSRSFAGIVARAETPDPRDADFHCPLGDLPSILRASLSAFPPRATGWMKPDPTRAQHLASWLDSLPPGLRVGFCWRSQRQEGDRKQAYLCLADLLPLLTLPGIVPVSLQYDGAVAEIAALRDTRGVMVHQCPDTDLKDDLEGAAALMAGLDLVICAPTAVGEMAASLGVPVWRFQNRHDWSTLGMAVRPWYPAMRLFIADPVRDVVPALVREMTRLLEAPTLPVAPPTLEAVMEQHRLGDLVAAEQGYRAILRVQPDEVDALHLLSQVLLQGGRAAEALPLVDRALSLDPDYANAHNTRGSLLKALGRFADAEKAFRQTLSRRADHAEAWSNLGATLVELRRYGDAEKASRRALVQRPDYPRALVNLGVALRHLGRWREAAECQEKALSQAPDMPDAWGELGLCRTALWDAAGGRQAQERALSIDPTYAEAAVNLSLERAGQGDVPGARAALSRALSIRPGFARALYNDALLALVQGDLKAGWTRHEVRFDSGEVAWGGPPSVPRWDGTPLSGRRLLVWGEQGLGDQVMMAAHYGLLSGLGGSVTLWTDPRLVPILARAFPFATVMAEGTAVPVDCHVPAGSLPLLLAPDIAGWDGKAFLTPRHDLAPLWRDRLAALPPGLRIGLCWRSQLRTAAREAAYTELSDWLPLLRMSGVQVVSLQYDGAAEEIAALEAAHGVHIHRWDGVDLRDDLETALALTAQLDLVITVATAVGEMAGALGVPVWRLSGPLDWTRMGTAVRPWFASMRVFTSAPLAFMASQVPAVITALTALCQSALMLTDAQHQGGPQAPGACIRTLGLQRTSAGPPVGGLQSTEGLNFDGLALPGDGPDGDPSTWLERGIERQKAGDPAGAMPFYHAVIERDGEAPVALHLLGLALQQTGRPADGLPFMLRAVAAAPDYTAAWVNLGNLYQTLDHPAEAEEAYRKALALRPLDPGTWTNLGNALRALGRLEDAVKAHGRAIGMDKGSAIAHGNLAAVLKDLDRLDAAEGEYRLALTLGGADTHLHAGLGDVLRQRGQLVPARAALQEALRLDPGNGEAWNNLGRVAEMAGDPAAARRDYDQALAAMPGLPTALYNRGLLDLTEGALEAGWKGYGMRFRGTETIRGRHLSLPVWDGSDITGRRLLVWGEQGLGDQLMFAALYPALAARCGHLVIEGDRRLTGLLTRAFPMATVRPASPDPRDADVAVAAGDVAGHLWSHLGNVSPHPYLRARPDLVAIWRDRLAALGPELKIGICWRSSMMTTERRRSYASLSDFAPLAAIPGVTLIGLQRGLEPGEVEGAGVPITRFDDVDLNDDLESQAAVITALDLVITVPTAVGELAGALGVPVWRLGRADWTGLGTTVRPWFPSMRRLDSRLGMAAALAEAARLLISARRS</sequence>
<evidence type="ECO:0000313" key="3">
    <source>
        <dbReference type="Proteomes" id="UP000234752"/>
    </source>
</evidence>
<feature type="repeat" description="TPR" evidence="1">
    <location>
        <begin position="182"/>
        <end position="215"/>
    </location>
</feature>
<dbReference type="KEGG" id="ncb:C0V82_16730"/>
<evidence type="ECO:0000313" key="2">
    <source>
        <dbReference type="EMBL" id="AUN32065.1"/>
    </source>
</evidence>
<feature type="repeat" description="TPR" evidence="1">
    <location>
        <begin position="1232"/>
        <end position="1265"/>
    </location>
</feature>
<dbReference type="PROSITE" id="PS50293">
    <property type="entry name" value="TPR_REGION"/>
    <property type="match status" value="2"/>
</dbReference>
<dbReference type="SUPFAM" id="SSF53756">
    <property type="entry name" value="UDP-Glycosyltransferase/glycogen phosphorylase"/>
    <property type="match status" value="4"/>
</dbReference>
<keyword evidence="1" id="KW-0802">TPR repeat</keyword>
<keyword evidence="3" id="KW-1185">Reference proteome</keyword>
<reference evidence="2 3" key="1">
    <citation type="submission" date="2017-12" db="EMBL/GenBank/DDBJ databases">
        <title>Genomes of bacteria within cyanobacterial aggregates.</title>
        <authorList>
            <person name="Cai H."/>
        </authorList>
    </citation>
    <scope>NUCLEOTIDE SEQUENCE [LARGE SCALE GENOMIC DNA]</scope>
    <source>
        <strain evidence="2 3">TH16</strain>
    </source>
</reference>
<feature type="repeat" description="TPR" evidence="1">
    <location>
        <begin position="1772"/>
        <end position="1805"/>
    </location>
</feature>
<dbReference type="Pfam" id="PF13432">
    <property type="entry name" value="TPR_16"/>
    <property type="match status" value="8"/>
</dbReference>
<evidence type="ECO:0008006" key="4">
    <source>
        <dbReference type="Google" id="ProtNLM"/>
    </source>
</evidence>
<dbReference type="InterPro" id="IPR019734">
    <property type="entry name" value="TPR_rpt"/>
</dbReference>
<dbReference type="Pfam" id="PF13424">
    <property type="entry name" value="TPR_12"/>
    <property type="match status" value="1"/>
</dbReference>
<feature type="repeat" description="TPR" evidence="1">
    <location>
        <begin position="541"/>
        <end position="574"/>
    </location>
</feature>
<dbReference type="Pfam" id="PF14559">
    <property type="entry name" value="TPR_19"/>
    <property type="match status" value="2"/>
</dbReference>
<name>A0A2K9NID8_9PROT</name>
<dbReference type="OrthoDB" id="4961906at2"/>
<feature type="repeat" description="TPR" evidence="1">
    <location>
        <begin position="1198"/>
        <end position="1231"/>
    </location>
</feature>
<feature type="repeat" description="TPR" evidence="1">
    <location>
        <begin position="575"/>
        <end position="608"/>
    </location>
</feature>
<dbReference type="Gene3D" id="1.25.40.10">
    <property type="entry name" value="Tetratricopeptide repeat domain"/>
    <property type="match status" value="7"/>
</dbReference>
<dbReference type="PROSITE" id="PS50005">
    <property type="entry name" value="TPR"/>
    <property type="match status" value="12"/>
</dbReference>
<feature type="repeat" description="TPR" evidence="1">
    <location>
        <begin position="80"/>
        <end position="113"/>
    </location>
</feature>
<organism evidence="2 3">
    <name type="scientific">Niveispirillum cyanobacteriorum</name>
    <dbReference type="NCBI Taxonomy" id="1612173"/>
    <lineage>
        <taxon>Bacteria</taxon>
        <taxon>Pseudomonadati</taxon>
        <taxon>Pseudomonadota</taxon>
        <taxon>Alphaproteobacteria</taxon>
        <taxon>Rhodospirillales</taxon>
        <taxon>Azospirillaceae</taxon>
        <taxon>Niveispirillum</taxon>
    </lineage>
</organism>
<dbReference type="InterPro" id="IPR011990">
    <property type="entry name" value="TPR-like_helical_dom_sf"/>
</dbReference>
<dbReference type="PANTHER" id="PTHR44809:SF1">
    <property type="entry name" value="PROTEIN O-MANNOSYL-TRANSFERASE TMTC1"/>
    <property type="match status" value="1"/>
</dbReference>
<feature type="repeat" description="TPR" evidence="1">
    <location>
        <begin position="677"/>
        <end position="710"/>
    </location>
</feature>
<dbReference type="Gene3D" id="3.40.50.2000">
    <property type="entry name" value="Glycogen Phosphorylase B"/>
    <property type="match status" value="1"/>
</dbReference>
<dbReference type="SMART" id="SM00028">
    <property type="entry name" value="TPR"/>
    <property type="match status" value="24"/>
</dbReference>